<gene>
    <name evidence="1" type="ORF">T4B_7311</name>
    <name evidence="3" type="ORF">T4C_4547</name>
    <name evidence="2" type="ORF">T4C_6781</name>
</gene>
<reference evidence="4 5" key="1">
    <citation type="submission" date="2015-01" db="EMBL/GenBank/DDBJ databases">
        <title>Evolution of Trichinella species and genotypes.</title>
        <authorList>
            <person name="Korhonen P.K."/>
            <person name="Edoardo P."/>
            <person name="Giuseppe L.R."/>
            <person name="Gasser R.B."/>
        </authorList>
    </citation>
    <scope>NUCLEOTIDE SEQUENCE [LARGE SCALE GENOMIC DNA]</scope>
    <source>
        <strain evidence="2">ISS176</strain>
        <strain evidence="1">ISS588</strain>
    </source>
</reference>
<proteinExistence type="predicted"/>
<evidence type="ECO:0000313" key="1">
    <source>
        <dbReference type="EMBL" id="KRZ16524.1"/>
    </source>
</evidence>
<dbReference type="EMBL" id="JYDV01000170">
    <property type="protein sequence ID" value="KRZ27151.1"/>
    <property type="molecule type" value="Genomic_DNA"/>
</dbReference>
<keyword evidence="4" id="KW-1185">Reference proteome</keyword>
<comment type="caution">
    <text evidence="2">The sequence shown here is derived from an EMBL/GenBank/DDBJ whole genome shotgun (WGS) entry which is preliminary data.</text>
</comment>
<protein>
    <submittedName>
        <fullName evidence="2">Uncharacterized protein</fullName>
    </submittedName>
</protein>
<dbReference type="EMBL" id="JYDS01000301">
    <property type="protein sequence ID" value="KRZ16524.1"/>
    <property type="molecule type" value="Genomic_DNA"/>
</dbReference>
<evidence type="ECO:0000313" key="5">
    <source>
        <dbReference type="Proteomes" id="UP000054826"/>
    </source>
</evidence>
<dbReference type="EMBL" id="JYDV01000170">
    <property type="protein sequence ID" value="KRZ27163.1"/>
    <property type="molecule type" value="Genomic_DNA"/>
</dbReference>
<dbReference type="Proteomes" id="UP000054805">
    <property type="component" value="Unassembled WGS sequence"/>
</dbReference>
<evidence type="ECO:0000313" key="2">
    <source>
        <dbReference type="EMBL" id="KRZ27151.1"/>
    </source>
</evidence>
<dbReference type="AlphaFoldDB" id="A0A0V1IWL2"/>
<evidence type="ECO:0000313" key="3">
    <source>
        <dbReference type="EMBL" id="KRZ27163.1"/>
    </source>
</evidence>
<sequence>MIFHTNADIANTLISNIEKLLTYQLIALQIRNLHFTCITLMPNAQTEEFFANYKMNVKNYVEDTFCPYQELL</sequence>
<organism evidence="2 5">
    <name type="scientific">Trichinella pseudospiralis</name>
    <name type="common">Parasitic roundworm</name>
    <dbReference type="NCBI Taxonomy" id="6337"/>
    <lineage>
        <taxon>Eukaryota</taxon>
        <taxon>Metazoa</taxon>
        <taxon>Ecdysozoa</taxon>
        <taxon>Nematoda</taxon>
        <taxon>Enoplea</taxon>
        <taxon>Dorylaimia</taxon>
        <taxon>Trichinellida</taxon>
        <taxon>Trichinellidae</taxon>
        <taxon>Trichinella</taxon>
    </lineage>
</organism>
<accession>A0A0V1IWL2</accession>
<evidence type="ECO:0000313" key="4">
    <source>
        <dbReference type="Proteomes" id="UP000054805"/>
    </source>
</evidence>
<dbReference type="Proteomes" id="UP000054826">
    <property type="component" value="Unassembled WGS sequence"/>
</dbReference>
<name>A0A0V1IWL2_TRIPS</name>